<sequence>MSVDPALRTLEIDLPARPQALVELSLLMAEEPQHPQRIAERVASDMALASAVMRAVNSALYGLHGRVQTVHQAVLYLGSSELLGIAYEIGLRAAFPSTAELEPIWRRATLRGVLMGRLAGLLDLERWSAHSAGLFEECGKAALVRHAPAHYPAMLRASQNDDAQLCQIERTGFGVSHDALGAALCESWGLAGTAVCSVRHHVQAVQTRELPVAPPRRGVLALSVLAATLMERPEDIDEVALALAGPAGLEPTLLLRSCRKLAEQQIWQSARRHPTPDA</sequence>
<name>A0ABU9BG43_9BURK</name>
<dbReference type="Pfam" id="PF08668">
    <property type="entry name" value="HDOD"/>
    <property type="match status" value="1"/>
</dbReference>
<dbReference type="InterPro" id="IPR052340">
    <property type="entry name" value="RNase_Y/CdgJ"/>
</dbReference>
<evidence type="ECO:0000313" key="2">
    <source>
        <dbReference type="EMBL" id="MEK8028681.1"/>
    </source>
</evidence>
<feature type="domain" description="HDOD" evidence="1">
    <location>
        <begin position="14"/>
        <end position="204"/>
    </location>
</feature>
<gene>
    <name evidence="2" type="ORF">AACH11_22205</name>
</gene>
<dbReference type="SUPFAM" id="SSF109604">
    <property type="entry name" value="HD-domain/PDEase-like"/>
    <property type="match status" value="1"/>
</dbReference>
<evidence type="ECO:0000313" key="3">
    <source>
        <dbReference type="Proteomes" id="UP001368500"/>
    </source>
</evidence>
<dbReference type="PROSITE" id="PS51833">
    <property type="entry name" value="HDOD"/>
    <property type="match status" value="1"/>
</dbReference>
<dbReference type="EMBL" id="JBBUTF010000028">
    <property type="protein sequence ID" value="MEK8028681.1"/>
    <property type="molecule type" value="Genomic_DNA"/>
</dbReference>
<accession>A0ABU9BG43</accession>
<comment type="caution">
    <text evidence="2">The sequence shown here is derived from an EMBL/GenBank/DDBJ whole genome shotgun (WGS) entry which is preliminary data.</text>
</comment>
<dbReference type="Proteomes" id="UP001368500">
    <property type="component" value="Unassembled WGS sequence"/>
</dbReference>
<keyword evidence="3" id="KW-1185">Reference proteome</keyword>
<dbReference type="InterPro" id="IPR013976">
    <property type="entry name" value="HDOD"/>
</dbReference>
<dbReference type="RefSeq" id="WP_341376468.1">
    <property type="nucleotide sequence ID" value="NZ_JBBUTF010000028.1"/>
</dbReference>
<dbReference type="PANTHER" id="PTHR33525">
    <property type="match status" value="1"/>
</dbReference>
<protein>
    <submittedName>
        <fullName evidence="2">HDOD domain-containing protein</fullName>
    </submittedName>
</protein>
<dbReference type="PANTHER" id="PTHR33525:SF4">
    <property type="entry name" value="CYCLIC DI-GMP PHOSPHODIESTERASE CDGJ"/>
    <property type="match status" value="1"/>
</dbReference>
<organism evidence="2 3">
    <name type="scientific">Pseudaquabacterium rugosum</name>
    <dbReference type="NCBI Taxonomy" id="2984194"/>
    <lineage>
        <taxon>Bacteria</taxon>
        <taxon>Pseudomonadati</taxon>
        <taxon>Pseudomonadota</taxon>
        <taxon>Betaproteobacteria</taxon>
        <taxon>Burkholderiales</taxon>
        <taxon>Sphaerotilaceae</taxon>
        <taxon>Pseudaquabacterium</taxon>
    </lineage>
</organism>
<evidence type="ECO:0000259" key="1">
    <source>
        <dbReference type="PROSITE" id="PS51833"/>
    </source>
</evidence>
<dbReference type="Gene3D" id="1.10.3210.10">
    <property type="entry name" value="Hypothetical protein af1432"/>
    <property type="match status" value="1"/>
</dbReference>
<proteinExistence type="predicted"/>
<reference evidence="2 3" key="1">
    <citation type="submission" date="2024-04" db="EMBL/GenBank/DDBJ databases">
        <title>Novel species of the genus Ideonella isolated from streams.</title>
        <authorList>
            <person name="Lu H."/>
        </authorList>
    </citation>
    <scope>NUCLEOTIDE SEQUENCE [LARGE SCALE GENOMIC DNA]</scope>
    <source>
        <strain evidence="2 3">BYS139W</strain>
    </source>
</reference>